<protein>
    <recommendedName>
        <fullName evidence="3">G protein-coupled receptor</fullName>
    </recommendedName>
</protein>
<evidence type="ECO:0000313" key="2">
    <source>
        <dbReference type="Proteomes" id="UP001432027"/>
    </source>
</evidence>
<dbReference type="AlphaFoldDB" id="A0AAV5S9G6"/>
<comment type="caution">
    <text evidence="1">The sequence shown here is derived from an EMBL/GenBank/DDBJ whole genome shotgun (WGS) entry which is preliminary data.</text>
</comment>
<name>A0AAV5S9G6_9BILA</name>
<evidence type="ECO:0000313" key="1">
    <source>
        <dbReference type="EMBL" id="GMS79102.1"/>
    </source>
</evidence>
<gene>
    <name evidence="1" type="ORF">PENTCL1PPCAC_1277</name>
</gene>
<evidence type="ECO:0008006" key="3">
    <source>
        <dbReference type="Google" id="ProtNLM"/>
    </source>
</evidence>
<accession>A0AAV5S9G6</accession>
<keyword evidence="2" id="KW-1185">Reference proteome</keyword>
<reference evidence="1" key="1">
    <citation type="submission" date="2023-10" db="EMBL/GenBank/DDBJ databases">
        <title>Genome assembly of Pristionchus species.</title>
        <authorList>
            <person name="Yoshida K."/>
            <person name="Sommer R.J."/>
        </authorList>
    </citation>
    <scope>NUCLEOTIDE SEQUENCE</scope>
    <source>
        <strain evidence="1">RS0144</strain>
    </source>
</reference>
<dbReference type="Proteomes" id="UP001432027">
    <property type="component" value="Unassembled WGS sequence"/>
</dbReference>
<sequence>MPGLRYLTKAQLELLCWFLIYPSECRHLLSMCLPGSPLLYSHTRQFGLRSRMLKERLGHRMRSIQEEPNQPVSLHHCTHTPQFDTRSRNLMERIVHRMRSDQAHPHLLMFVLQLPLWPPTIGIVHA</sequence>
<proteinExistence type="predicted"/>
<dbReference type="EMBL" id="BTSX01000001">
    <property type="protein sequence ID" value="GMS79102.1"/>
    <property type="molecule type" value="Genomic_DNA"/>
</dbReference>
<feature type="non-terminal residue" evidence="1">
    <location>
        <position position="126"/>
    </location>
</feature>
<organism evidence="1 2">
    <name type="scientific">Pristionchus entomophagus</name>
    <dbReference type="NCBI Taxonomy" id="358040"/>
    <lineage>
        <taxon>Eukaryota</taxon>
        <taxon>Metazoa</taxon>
        <taxon>Ecdysozoa</taxon>
        <taxon>Nematoda</taxon>
        <taxon>Chromadorea</taxon>
        <taxon>Rhabditida</taxon>
        <taxon>Rhabditina</taxon>
        <taxon>Diplogasteromorpha</taxon>
        <taxon>Diplogasteroidea</taxon>
        <taxon>Neodiplogasteridae</taxon>
        <taxon>Pristionchus</taxon>
    </lineage>
</organism>